<evidence type="ECO:0000256" key="3">
    <source>
        <dbReference type="ARBA" id="ARBA00022448"/>
    </source>
</evidence>
<keyword evidence="4" id="KW-1134">Transmembrane beta strand</keyword>
<dbReference type="InterPro" id="IPR010130">
    <property type="entry name" value="T1SS_OMP_TolC"/>
</dbReference>
<proteinExistence type="inferred from homology"/>
<dbReference type="Proteomes" id="UP000241899">
    <property type="component" value="Unassembled WGS sequence"/>
</dbReference>
<keyword evidence="3" id="KW-0813">Transport</keyword>
<evidence type="ECO:0000256" key="1">
    <source>
        <dbReference type="ARBA" id="ARBA00004442"/>
    </source>
</evidence>
<evidence type="ECO:0000256" key="9">
    <source>
        <dbReference type="SAM" id="SignalP"/>
    </source>
</evidence>
<evidence type="ECO:0000256" key="5">
    <source>
        <dbReference type="ARBA" id="ARBA00022692"/>
    </source>
</evidence>
<dbReference type="InterPro" id="IPR051906">
    <property type="entry name" value="TolC-like"/>
</dbReference>
<comment type="similarity">
    <text evidence="2">Belongs to the outer membrane factor (OMF) (TC 1.B.17) family.</text>
</comment>
<feature type="chain" id="PRO_5015456632" evidence="9">
    <location>
        <begin position="27"/>
        <end position="457"/>
    </location>
</feature>
<evidence type="ECO:0000256" key="7">
    <source>
        <dbReference type="ARBA" id="ARBA00023237"/>
    </source>
</evidence>
<name>A0A2T4JBC9_9RHOB</name>
<keyword evidence="5" id="KW-0812">Transmembrane</keyword>
<dbReference type="Gene3D" id="1.20.1600.10">
    <property type="entry name" value="Outer membrane efflux proteins (OEP)"/>
    <property type="match status" value="1"/>
</dbReference>
<dbReference type="GO" id="GO:0015562">
    <property type="term" value="F:efflux transmembrane transporter activity"/>
    <property type="evidence" value="ECO:0007669"/>
    <property type="project" value="InterPro"/>
</dbReference>
<keyword evidence="8" id="KW-0175">Coiled coil</keyword>
<comment type="caution">
    <text evidence="10">The sequence shown here is derived from an EMBL/GenBank/DDBJ whole genome shotgun (WGS) entry which is preliminary data.</text>
</comment>
<evidence type="ECO:0000313" key="11">
    <source>
        <dbReference type="Proteomes" id="UP000241899"/>
    </source>
</evidence>
<sequence length="457" mass="48216">MRITRSTFAAAGLAVMSIMAAPVAQAETLADTLVAAYRNSNLLDQNRATLRAADEDVATAVSSLRPVLKWAATAGYSDTDRYEASQAALELTAQMTLMSFGRTGLAIDIAKESVLATREALRGVEQNILLGAVQAYTDVKSASESVAINRNSARVIGEELRAAQDRFEVGEVTRTDVALAEARLAAARAALSAAEGQLQVARESYKAATGAYPVRLAALPPSPKLPKTLAEAQNTAQRLHPSIRQAQRQVTVSELQVAAQAAERMPVLTGSLSAGTGESSITGDLDDVSVGLNLNQTIYSGGRLSALHRRALAGRDAARAGLLQTGVEVAQNVANAWANIAVSRAQISAIDEQIRAATVAFRGVKEEATLGARTTLDVLDAEQDLLNAQADRIEAEAALQVAFYSLLSSMGLLTVDHLNLGIPTYDPAAYYNAVRNAPGTSVQGKSLDRVLRAINKP</sequence>
<keyword evidence="6" id="KW-0472">Membrane</keyword>
<dbReference type="GO" id="GO:0009279">
    <property type="term" value="C:cell outer membrane"/>
    <property type="evidence" value="ECO:0007669"/>
    <property type="project" value="UniProtKB-SubCell"/>
</dbReference>
<dbReference type="OrthoDB" id="9789368at2"/>
<dbReference type="PANTHER" id="PTHR30026:SF22">
    <property type="entry name" value="OUTER MEMBRANE EFFLUX PROTEIN"/>
    <property type="match status" value="1"/>
</dbReference>
<dbReference type="EMBL" id="PZKF01000046">
    <property type="protein sequence ID" value="PTE15204.1"/>
    <property type="molecule type" value="Genomic_DNA"/>
</dbReference>
<evidence type="ECO:0000256" key="8">
    <source>
        <dbReference type="SAM" id="Coils"/>
    </source>
</evidence>
<evidence type="ECO:0000256" key="2">
    <source>
        <dbReference type="ARBA" id="ARBA00007613"/>
    </source>
</evidence>
<dbReference type="NCBIfam" id="TIGR01844">
    <property type="entry name" value="type_I_sec_TolC"/>
    <property type="match status" value="1"/>
</dbReference>
<feature type="coiled-coil region" evidence="8">
    <location>
        <begin position="177"/>
        <end position="204"/>
    </location>
</feature>
<dbReference type="SUPFAM" id="SSF56954">
    <property type="entry name" value="Outer membrane efflux proteins (OEP)"/>
    <property type="match status" value="1"/>
</dbReference>
<evidence type="ECO:0000313" key="10">
    <source>
        <dbReference type="EMBL" id="PTE15204.1"/>
    </source>
</evidence>
<dbReference type="AlphaFoldDB" id="A0A2T4JBC9"/>
<dbReference type="PANTHER" id="PTHR30026">
    <property type="entry name" value="OUTER MEMBRANE PROTEIN TOLC"/>
    <property type="match status" value="1"/>
</dbReference>
<reference evidence="10 11" key="1">
    <citation type="submission" date="2018-03" db="EMBL/GenBank/DDBJ databases">
        <title>Rhodobacter veldkampii.</title>
        <authorList>
            <person name="Meyer T.E."/>
            <person name="Miller S."/>
            <person name="Lodha T."/>
            <person name="Gandham S."/>
            <person name="Chintalapati S."/>
            <person name="Chintalapati V.R."/>
        </authorList>
    </citation>
    <scope>NUCLEOTIDE SEQUENCE [LARGE SCALE GENOMIC DNA]</scope>
    <source>
        <strain evidence="10 11">DSM 11550</strain>
    </source>
</reference>
<keyword evidence="9" id="KW-0732">Signal</keyword>
<comment type="subcellular location">
    <subcellularLocation>
        <location evidence="1">Cell outer membrane</location>
    </subcellularLocation>
</comment>
<keyword evidence="11" id="KW-1185">Reference proteome</keyword>
<feature type="signal peptide" evidence="9">
    <location>
        <begin position="1"/>
        <end position="26"/>
    </location>
</feature>
<dbReference type="GO" id="GO:1990281">
    <property type="term" value="C:efflux pump complex"/>
    <property type="evidence" value="ECO:0007669"/>
    <property type="project" value="TreeGrafter"/>
</dbReference>
<evidence type="ECO:0000256" key="6">
    <source>
        <dbReference type="ARBA" id="ARBA00023136"/>
    </source>
</evidence>
<keyword evidence="7" id="KW-0998">Cell outer membrane</keyword>
<evidence type="ECO:0000256" key="4">
    <source>
        <dbReference type="ARBA" id="ARBA00022452"/>
    </source>
</evidence>
<accession>A0A2T4JBC9</accession>
<protein>
    <submittedName>
        <fullName evidence="10">Transporter</fullName>
    </submittedName>
</protein>
<organism evidence="10 11">
    <name type="scientific">Phaeovulum veldkampii DSM 11550</name>
    <dbReference type="NCBI Taxonomy" id="1185920"/>
    <lineage>
        <taxon>Bacteria</taxon>
        <taxon>Pseudomonadati</taxon>
        <taxon>Pseudomonadota</taxon>
        <taxon>Alphaproteobacteria</taxon>
        <taxon>Rhodobacterales</taxon>
        <taxon>Paracoccaceae</taxon>
        <taxon>Phaeovulum</taxon>
    </lineage>
</organism>
<dbReference type="GO" id="GO:0015288">
    <property type="term" value="F:porin activity"/>
    <property type="evidence" value="ECO:0007669"/>
    <property type="project" value="TreeGrafter"/>
</dbReference>
<dbReference type="InterPro" id="IPR003423">
    <property type="entry name" value="OMP_efflux"/>
</dbReference>
<gene>
    <name evidence="10" type="ORF">C5F46_14060</name>
</gene>
<dbReference type="Pfam" id="PF02321">
    <property type="entry name" value="OEP"/>
    <property type="match status" value="2"/>
</dbReference>